<dbReference type="Proteomes" id="UP000269396">
    <property type="component" value="Unassembled WGS sequence"/>
</dbReference>
<keyword evidence="2" id="KW-1185">Reference proteome</keyword>
<feature type="non-terminal residue" evidence="1">
    <location>
        <position position="175"/>
    </location>
</feature>
<gene>
    <name evidence="1" type="ORF">SMTD_LOCUS1897</name>
</gene>
<dbReference type="STRING" id="31246.A0A183NIG1"/>
<sequence length="175" mass="19491">MKDSVDAQLRDQQAGFQIPGPTSNTVCSSDSPYDQSNIINHSLCKSKLHNIDSEALGFFTLHTPFLNLLLINARSFLNKISALKTLAFLAKPSFILITETWCSQAVSNSELNIQNYRIYRCDRETKRGGGCIIYALDTLTTNKVEDSVLNSLTESVWISVNTLNHSLLLGCIYRA</sequence>
<dbReference type="InterPro" id="IPR036691">
    <property type="entry name" value="Endo/exonu/phosph_ase_sf"/>
</dbReference>
<name>A0A183NIG1_9TREM</name>
<organism evidence="1 2">
    <name type="scientific">Schistosoma mattheei</name>
    <dbReference type="NCBI Taxonomy" id="31246"/>
    <lineage>
        <taxon>Eukaryota</taxon>
        <taxon>Metazoa</taxon>
        <taxon>Spiralia</taxon>
        <taxon>Lophotrochozoa</taxon>
        <taxon>Platyhelminthes</taxon>
        <taxon>Trematoda</taxon>
        <taxon>Digenea</taxon>
        <taxon>Strigeidida</taxon>
        <taxon>Schistosomatoidea</taxon>
        <taxon>Schistosomatidae</taxon>
        <taxon>Schistosoma</taxon>
    </lineage>
</organism>
<evidence type="ECO:0000313" key="2">
    <source>
        <dbReference type="Proteomes" id="UP000269396"/>
    </source>
</evidence>
<protein>
    <submittedName>
        <fullName evidence="1">Uncharacterized protein</fullName>
    </submittedName>
</protein>
<reference evidence="1 2" key="1">
    <citation type="submission" date="2018-11" db="EMBL/GenBank/DDBJ databases">
        <authorList>
            <consortium name="Pathogen Informatics"/>
        </authorList>
    </citation>
    <scope>NUCLEOTIDE SEQUENCE [LARGE SCALE GENOMIC DNA]</scope>
    <source>
        <strain>Denwood</strain>
        <strain evidence="2">Zambia</strain>
    </source>
</reference>
<accession>A0A183NIG1</accession>
<proteinExistence type="predicted"/>
<dbReference type="SUPFAM" id="SSF56219">
    <property type="entry name" value="DNase I-like"/>
    <property type="match status" value="1"/>
</dbReference>
<dbReference type="AlphaFoldDB" id="A0A183NIG1"/>
<dbReference type="Gene3D" id="3.60.10.10">
    <property type="entry name" value="Endonuclease/exonuclease/phosphatase"/>
    <property type="match status" value="1"/>
</dbReference>
<evidence type="ECO:0000313" key="1">
    <source>
        <dbReference type="EMBL" id="VDO82494.1"/>
    </source>
</evidence>
<dbReference type="EMBL" id="UZAL01002344">
    <property type="protein sequence ID" value="VDO82494.1"/>
    <property type="molecule type" value="Genomic_DNA"/>
</dbReference>